<dbReference type="EMBL" id="UINC01038129">
    <property type="protein sequence ID" value="SVB34671.1"/>
    <property type="molecule type" value="Genomic_DNA"/>
</dbReference>
<protein>
    <submittedName>
        <fullName evidence="1">Uncharacterized protein</fullName>
    </submittedName>
</protein>
<gene>
    <name evidence="1" type="ORF">METZ01_LOCUS187525</name>
</gene>
<name>A0A382DAH1_9ZZZZ</name>
<accession>A0A382DAH1</accession>
<proteinExistence type="predicted"/>
<organism evidence="1">
    <name type="scientific">marine metagenome</name>
    <dbReference type="NCBI Taxonomy" id="408172"/>
    <lineage>
        <taxon>unclassified sequences</taxon>
        <taxon>metagenomes</taxon>
        <taxon>ecological metagenomes</taxon>
    </lineage>
</organism>
<feature type="non-terminal residue" evidence="1">
    <location>
        <position position="112"/>
    </location>
</feature>
<reference evidence="1" key="1">
    <citation type="submission" date="2018-05" db="EMBL/GenBank/DDBJ databases">
        <authorList>
            <person name="Lanie J.A."/>
            <person name="Ng W.-L."/>
            <person name="Kazmierczak K.M."/>
            <person name="Andrzejewski T.M."/>
            <person name="Davidsen T.M."/>
            <person name="Wayne K.J."/>
            <person name="Tettelin H."/>
            <person name="Glass J.I."/>
            <person name="Rusch D."/>
            <person name="Podicherti R."/>
            <person name="Tsui H.-C.T."/>
            <person name="Winkler M.E."/>
        </authorList>
    </citation>
    <scope>NUCLEOTIDE SEQUENCE</scope>
</reference>
<evidence type="ECO:0000313" key="1">
    <source>
        <dbReference type="EMBL" id="SVB34671.1"/>
    </source>
</evidence>
<dbReference type="AlphaFoldDB" id="A0A382DAH1"/>
<feature type="non-terminal residue" evidence="1">
    <location>
        <position position="1"/>
    </location>
</feature>
<sequence length="112" mass="12569">VGLLKPILVQSAVADTMLQNATLKWGGPSRQLSHADIQLRVYHWGWQGRRGNAGSIDPECHTICSDHTRQMMFACSRYRVRLHAHDSRLGIEDKCGTRHRSTEATIVTAVHP</sequence>